<protein>
    <recommendedName>
        <fullName evidence="6">Ig-like domain-containing protein</fullName>
    </recommendedName>
</protein>
<dbReference type="InterPro" id="IPR023415">
    <property type="entry name" value="LDLR_class-A_CS"/>
</dbReference>
<accession>A0A9D3Z4S4</accession>
<evidence type="ECO:0000259" key="6">
    <source>
        <dbReference type="PROSITE" id="PS50835"/>
    </source>
</evidence>
<dbReference type="Proteomes" id="UP000828390">
    <property type="component" value="Unassembled WGS sequence"/>
</dbReference>
<keyword evidence="2 3" id="KW-1015">Disulfide bond</keyword>
<feature type="domain" description="Ig-like" evidence="6">
    <location>
        <begin position="237"/>
        <end position="309"/>
    </location>
</feature>
<dbReference type="PRINTS" id="PR00261">
    <property type="entry name" value="LDLRECEPTOR"/>
</dbReference>
<dbReference type="InterPro" id="IPR036179">
    <property type="entry name" value="Ig-like_dom_sf"/>
</dbReference>
<keyword evidence="4" id="KW-1133">Transmembrane helix</keyword>
<keyword evidence="4" id="KW-0812">Transmembrane</keyword>
<dbReference type="PROSITE" id="PS50835">
    <property type="entry name" value="IG_LIKE"/>
    <property type="match status" value="3"/>
</dbReference>
<evidence type="ECO:0000313" key="7">
    <source>
        <dbReference type="EMBL" id="KAH3712798.1"/>
    </source>
</evidence>
<feature type="disulfide bond" evidence="3">
    <location>
        <begin position="401"/>
        <end position="416"/>
    </location>
</feature>
<dbReference type="PANTHER" id="PTHR44170:SF6">
    <property type="entry name" value="CONTACTIN"/>
    <property type="match status" value="1"/>
</dbReference>
<dbReference type="SMART" id="SM00409">
    <property type="entry name" value="IG"/>
    <property type="match status" value="3"/>
</dbReference>
<evidence type="ECO:0000256" key="4">
    <source>
        <dbReference type="SAM" id="Phobius"/>
    </source>
</evidence>
<dbReference type="InterPro" id="IPR013783">
    <property type="entry name" value="Ig-like_fold"/>
</dbReference>
<dbReference type="GO" id="GO:0098609">
    <property type="term" value="P:cell-cell adhesion"/>
    <property type="evidence" value="ECO:0007669"/>
    <property type="project" value="TreeGrafter"/>
</dbReference>
<dbReference type="GO" id="GO:0016020">
    <property type="term" value="C:membrane"/>
    <property type="evidence" value="ECO:0007669"/>
    <property type="project" value="UniProtKB-SubCell"/>
</dbReference>
<reference evidence="7" key="2">
    <citation type="submission" date="2020-11" db="EMBL/GenBank/DDBJ databases">
        <authorList>
            <person name="McCartney M.A."/>
            <person name="Auch B."/>
            <person name="Kono T."/>
            <person name="Mallez S."/>
            <person name="Becker A."/>
            <person name="Gohl D.M."/>
            <person name="Silverstein K.A.T."/>
            <person name="Koren S."/>
            <person name="Bechman K.B."/>
            <person name="Herman A."/>
            <person name="Abrahante J.E."/>
            <person name="Garbe J."/>
        </authorList>
    </citation>
    <scope>NUCLEOTIDE SEQUENCE</scope>
    <source>
        <strain evidence="7">Duluth1</strain>
        <tissue evidence="7">Whole animal</tissue>
    </source>
</reference>
<dbReference type="InterPro" id="IPR007110">
    <property type="entry name" value="Ig-like_dom"/>
</dbReference>
<keyword evidence="8" id="KW-1185">Reference proteome</keyword>
<feature type="disulfide bond" evidence="3">
    <location>
        <begin position="465"/>
        <end position="480"/>
    </location>
</feature>
<evidence type="ECO:0000313" key="8">
    <source>
        <dbReference type="Proteomes" id="UP000828390"/>
    </source>
</evidence>
<dbReference type="InterPro" id="IPR036055">
    <property type="entry name" value="LDL_receptor-like_sf"/>
</dbReference>
<dbReference type="CDD" id="cd00096">
    <property type="entry name" value="Ig"/>
    <property type="match status" value="1"/>
</dbReference>
<dbReference type="SMART" id="SM00408">
    <property type="entry name" value="IGc2"/>
    <property type="match status" value="2"/>
</dbReference>
<feature type="transmembrane region" description="Helical" evidence="4">
    <location>
        <begin position="682"/>
        <end position="706"/>
    </location>
</feature>
<keyword evidence="5" id="KW-0732">Signal</keyword>
<dbReference type="SUPFAM" id="SSF48726">
    <property type="entry name" value="Immunoglobulin"/>
    <property type="match status" value="4"/>
</dbReference>
<evidence type="ECO:0000256" key="2">
    <source>
        <dbReference type="ARBA" id="ARBA00023157"/>
    </source>
</evidence>
<name>A0A9D3Z4S4_DREPO</name>
<dbReference type="PROSITE" id="PS01209">
    <property type="entry name" value="LDLRA_1"/>
    <property type="match status" value="1"/>
</dbReference>
<dbReference type="InterPro" id="IPR002172">
    <property type="entry name" value="LDrepeatLR_classA_rpt"/>
</dbReference>
<dbReference type="EMBL" id="JAIWYP010000014">
    <property type="protein sequence ID" value="KAH3712798.1"/>
    <property type="molecule type" value="Genomic_DNA"/>
</dbReference>
<organism evidence="7 8">
    <name type="scientific">Dreissena polymorpha</name>
    <name type="common">Zebra mussel</name>
    <name type="synonym">Mytilus polymorpha</name>
    <dbReference type="NCBI Taxonomy" id="45954"/>
    <lineage>
        <taxon>Eukaryota</taxon>
        <taxon>Metazoa</taxon>
        <taxon>Spiralia</taxon>
        <taxon>Lophotrochozoa</taxon>
        <taxon>Mollusca</taxon>
        <taxon>Bivalvia</taxon>
        <taxon>Autobranchia</taxon>
        <taxon>Heteroconchia</taxon>
        <taxon>Euheterodonta</taxon>
        <taxon>Imparidentia</taxon>
        <taxon>Neoheterodontei</taxon>
        <taxon>Myida</taxon>
        <taxon>Dreissenoidea</taxon>
        <taxon>Dreissenidae</taxon>
        <taxon>Dreissena</taxon>
    </lineage>
</organism>
<feature type="domain" description="Ig-like" evidence="6">
    <location>
        <begin position="111"/>
        <end position="218"/>
    </location>
</feature>
<dbReference type="CDD" id="cd00112">
    <property type="entry name" value="LDLa"/>
    <property type="match status" value="2"/>
</dbReference>
<dbReference type="InterPro" id="IPR003598">
    <property type="entry name" value="Ig_sub2"/>
</dbReference>
<dbReference type="InterPro" id="IPR003599">
    <property type="entry name" value="Ig_sub"/>
</dbReference>
<feature type="chain" id="PRO_5038876836" description="Ig-like domain-containing protein" evidence="5">
    <location>
        <begin position="17"/>
        <end position="714"/>
    </location>
</feature>
<dbReference type="Gene3D" id="2.60.40.10">
    <property type="entry name" value="Immunoglobulins"/>
    <property type="match status" value="2"/>
</dbReference>
<keyword evidence="4" id="KW-0472">Membrane</keyword>
<evidence type="ECO:0000256" key="1">
    <source>
        <dbReference type="ARBA" id="ARBA00022737"/>
    </source>
</evidence>
<dbReference type="PANTHER" id="PTHR44170">
    <property type="entry name" value="PROTEIN SIDEKICK"/>
    <property type="match status" value="1"/>
</dbReference>
<feature type="non-terminal residue" evidence="7">
    <location>
        <position position="1"/>
    </location>
</feature>
<dbReference type="SUPFAM" id="SSF57424">
    <property type="entry name" value="LDL receptor-like module"/>
    <property type="match status" value="2"/>
</dbReference>
<feature type="domain" description="Ig-like" evidence="6">
    <location>
        <begin position="21"/>
        <end position="110"/>
    </location>
</feature>
<keyword evidence="1" id="KW-0677">Repeat</keyword>
<dbReference type="SMART" id="SM00192">
    <property type="entry name" value="LDLa"/>
    <property type="match status" value="2"/>
</dbReference>
<feature type="signal peptide" evidence="5">
    <location>
        <begin position="1"/>
        <end position="16"/>
    </location>
</feature>
<proteinExistence type="predicted"/>
<comment type="caution">
    <text evidence="3">Lacks conserved residue(s) required for the propagation of feature annotation.</text>
</comment>
<dbReference type="PROSITE" id="PS50068">
    <property type="entry name" value="LDLRA_2"/>
    <property type="match status" value="2"/>
</dbReference>
<dbReference type="Gene3D" id="4.10.400.10">
    <property type="entry name" value="Low-density Lipoprotein Receptor"/>
    <property type="match status" value="2"/>
</dbReference>
<sequence>MKLLLVMLVIIMGVDAGGAPPSISVPQGNNWPEPVVYIRSGTKRQITCTAKGSLPLMYRWTVDGNPVKNTGNHVEFSQSNGTLFIGSEFSVSDSGNYSCVVKNDYGETMTPYLQLIRADSGNLFPGNQNTPAETIMLNLYNHYAMECKNKPSSIPPLEISWEIGTMIGTTFTLSEEVKPSDRLVRQPDGTLHFLWLTSADSQHFRCFGTNTVNGVTVSNPLIMKLNLAAGQGNNRAPEIKYNDDVTVMAGDDAVLTCIFSYYTKTAGETFRIDWLRLNKVVGNGTTLTLPKVKVPDNTQSQEGEYLCEAHLGDLQPVRAKVILKITSPPEFVPAEKPAHLSSPVEKDATFHCRATSHNTYQGAPVWMINGKPLIGCPPFYFDCGGQPNEGYSRCIPIKQFCDSNPDCPNNADEINCPSKTCPEGTKLCYDACIPNAQTCVAPATCEFPNFSCDQGKKCLTRSQICDGIAQCGDGKDEEGCAGKAMIERGKFRLNSQRTQLTIPRAQKTDVMCVQCLVSNKYGNIFGDGCLTVIDKIEIDKGPNATYDVEPNMEIVIDIVARTDPDWQNQMSYQWFWYMPVTTPTGDKIIEKQKFPLTSSYNQYFKLSMSGKELTFTIPDVKTPVMEGNTAEYDIYQDLTDDRLFSINISHQFDHRVVNFTVKGKELEKPKPVPVIKPAGFNLWFIALIVGILVVFIVVALIICYMYRNRGGTYP</sequence>
<dbReference type="Pfam" id="PF00057">
    <property type="entry name" value="Ldl_recept_a"/>
    <property type="match status" value="1"/>
</dbReference>
<evidence type="ECO:0000256" key="3">
    <source>
        <dbReference type="PROSITE-ProRule" id="PRU00124"/>
    </source>
</evidence>
<dbReference type="AlphaFoldDB" id="A0A9D3Z4S4"/>
<comment type="caution">
    <text evidence="7">The sequence shown here is derived from an EMBL/GenBank/DDBJ whole genome shotgun (WGS) entry which is preliminary data.</text>
</comment>
<dbReference type="Pfam" id="PF13927">
    <property type="entry name" value="Ig_3"/>
    <property type="match status" value="1"/>
</dbReference>
<evidence type="ECO:0000256" key="5">
    <source>
        <dbReference type="SAM" id="SignalP"/>
    </source>
</evidence>
<reference evidence="7" key="1">
    <citation type="journal article" date="2019" name="bioRxiv">
        <title>The Genome of the Zebra Mussel, Dreissena polymorpha: A Resource for Invasive Species Research.</title>
        <authorList>
            <person name="McCartney M.A."/>
            <person name="Auch B."/>
            <person name="Kono T."/>
            <person name="Mallez S."/>
            <person name="Zhang Y."/>
            <person name="Obille A."/>
            <person name="Becker A."/>
            <person name="Abrahante J.E."/>
            <person name="Garbe J."/>
            <person name="Badalamenti J.P."/>
            <person name="Herman A."/>
            <person name="Mangelson H."/>
            <person name="Liachko I."/>
            <person name="Sullivan S."/>
            <person name="Sone E.D."/>
            <person name="Koren S."/>
            <person name="Silverstein K.A.T."/>
            <person name="Beckman K.B."/>
            <person name="Gohl D.M."/>
        </authorList>
    </citation>
    <scope>NUCLEOTIDE SEQUENCE</scope>
    <source>
        <strain evidence="7">Duluth1</strain>
        <tissue evidence="7">Whole animal</tissue>
    </source>
</reference>
<gene>
    <name evidence="7" type="ORF">DPMN_072556</name>
</gene>